<accession>A0A085MFP0</accession>
<dbReference type="AlphaFoldDB" id="A0A085MFP0"/>
<protein>
    <submittedName>
        <fullName evidence="1">Uncharacterized protein</fullName>
    </submittedName>
</protein>
<keyword evidence="2" id="KW-1185">Reference proteome</keyword>
<reference evidence="1 2" key="1">
    <citation type="journal article" date="2014" name="Nat. Genet.">
        <title>Genome and transcriptome of the porcine whipworm Trichuris suis.</title>
        <authorList>
            <person name="Jex A.R."/>
            <person name="Nejsum P."/>
            <person name="Schwarz E.M."/>
            <person name="Hu L."/>
            <person name="Young N.D."/>
            <person name="Hall R.S."/>
            <person name="Korhonen P.K."/>
            <person name="Liao S."/>
            <person name="Thamsborg S."/>
            <person name="Xia J."/>
            <person name="Xu P."/>
            <person name="Wang S."/>
            <person name="Scheerlinck J.P."/>
            <person name="Hofmann A."/>
            <person name="Sternberg P.W."/>
            <person name="Wang J."/>
            <person name="Gasser R.B."/>
        </authorList>
    </citation>
    <scope>NUCLEOTIDE SEQUENCE [LARGE SCALE GENOMIC DNA]</scope>
    <source>
        <strain evidence="1">DCEP-RM93M</strain>
    </source>
</reference>
<name>A0A085MFP0_9BILA</name>
<dbReference type="Proteomes" id="UP000030764">
    <property type="component" value="Unassembled WGS sequence"/>
</dbReference>
<evidence type="ECO:0000313" key="2">
    <source>
        <dbReference type="Proteomes" id="UP000030764"/>
    </source>
</evidence>
<sequence length="78" mass="8482">MAVMLFWVSGEDENIVDVGENEGQASADGIDETLKCLRSVAQPKGRTPEFVTTCQNRLLDSEHSNTPKATETVAVCIQ</sequence>
<dbReference type="EMBL" id="KL363196">
    <property type="protein sequence ID" value="KFD56036.1"/>
    <property type="molecule type" value="Genomic_DNA"/>
</dbReference>
<evidence type="ECO:0000313" key="1">
    <source>
        <dbReference type="EMBL" id="KFD56036.1"/>
    </source>
</evidence>
<organism evidence="1 2">
    <name type="scientific">Trichuris suis</name>
    <name type="common">pig whipworm</name>
    <dbReference type="NCBI Taxonomy" id="68888"/>
    <lineage>
        <taxon>Eukaryota</taxon>
        <taxon>Metazoa</taxon>
        <taxon>Ecdysozoa</taxon>
        <taxon>Nematoda</taxon>
        <taxon>Enoplea</taxon>
        <taxon>Dorylaimia</taxon>
        <taxon>Trichinellida</taxon>
        <taxon>Trichuridae</taxon>
        <taxon>Trichuris</taxon>
    </lineage>
</organism>
<proteinExistence type="predicted"/>
<gene>
    <name evidence="1" type="ORF">M513_03160</name>
</gene>